<comment type="subunit">
    <text evidence="1">Heterodimer of an alpha and a beta chain.</text>
</comment>
<name>A0ABV8J0H3_9ACTN</name>
<keyword evidence="5" id="KW-1185">Reference proteome</keyword>
<evidence type="ECO:0000256" key="2">
    <source>
        <dbReference type="SAM" id="MobiDB-lite"/>
    </source>
</evidence>
<evidence type="ECO:0000259" key="3">
    <source>
        <dbReference type="Pfam" id="PF01642"/>
    </source>
</evidence>
<dbReference type="PANTHER" id="PTHR48101:SF4">
    <property type="entry name" value="METHYLMALONYL-COA MUTASE, MITOCHONDRIAL"/>
    <property type="match status" value="1"/>
</dbReference>
<protein>
    <submittedName>
        <fullName evidence="4">Methylmalonyl-CoA mutase subunit beta</fullName>
    </submittedName>
</protein>
<gene>
    <name evidence="4" type="ORF">ACFO0C_29260</name>
</gene>
<proteinExistence type="predicted"/>
<dbReference type="EMBL" id="JBHSBL010000020">
    <property type="protein sequence ID" value="MFC4069041.1"/>
    <property type="molecule type" value="Genomic_DNA"/>
</dbReference>
<dbReference type="RefSeq" id="WP_378069942.1">
    <property type="nucleotide sequence ID" value="NZ_JBHSBL010000020.1"/>
</dbReference>
<dbReference type="PANTHER" id="PTHR48101">
    <property type="entry name" value="METHYLMALONYL-COA MUTASE, MITOCHONDRIAL-RELATED"/>
    <property type="match status" value="1"/>
</dbReference>
<dbReference type="SUPFAM" id="SSF51703">
    <property type="entry name" value="Cobalamin (vitamin B12)-dependent enzymes"/>
    <property type="match status" value="1"/>
</dbReference>
<dbReference type="Pfam" id="PF01642">
    <property type="entry name" value="MM_CoA_mutase"/>
    <property type="match status" value="1"/>
</dbReference>
<feature type="domain" description="Methylmalonyl-CoA mutase alpha/beta chain catalytic" evidence="3">
    <location>
        <begin position="166"/>
        <end position="413"/>
    </location>
</feature>
<feature type="region of interest" description="Disordered" evidence="2">
    <location>
        <begin position="406"/>
        <end position="435"/>
    </location>
</feature>
<comment type="caution">
    <text evidence="4">The sequence shown here is derived from an EMBL/GenBank/DDBJ whole genome shotgun (WGS) entry which is preliminary data.</text>
</comment>
<organism evidence="4 5">
    <name type="scientific">Actinoplanes subglobosus</name>
    <dbReference type="NCBI Taxonomy" id="1547892"/>
    <lineage>
        <taxon>Bacteria</taxon>
        <taxon>Bacillati</taxon>
        <taxon>Actinomycetota</taxon>
        <taxon>Actinomycetes</taxon>
        <taxon>Micromonosporales</taxon>
        <taxon>Micromonosporaceae</taxon>
        <taxon>Actinoplanes</taxon>
    </lineage>
</organism>
<evidence type="ECO:0000256" key="1">
    <source>
        <dbReference type="ARBA" id="ARBA00011870"/>
    </source>
</evidence>
<evidence type="ECO:0000313" key="4">
    <source>
        <dbReference type="EMBL" id="MFC4069041.1"/>
    </source>
</evidence>
<sequence>MDTTTDRERWRSLAARALSRTSGSSVDPADVERLLTTTTYDGVEIRPLYTEEDAGHPYPRSGAREAGGWRIRQHHRIADPGEARRDLDAGVTSLWVAGGAGLTGVLAEIDPAAHTIVLDAGDDLAAAAETLLRYAAGLPGPLEGGLGADPITRRVPGEDATALAVRCARSFPGLRAFTVDATVHHDAGGSDAEELGCGLAVAVEYLRRMTGAGLTAGEAFQQIEHRYAATADQFATIAKLRAARRLWARVAELFGAAPGAAVQVQHAVTSGAMMTVRDPWNNMLRATLACFGAGVGGADAVTVRPYDDVLESPSELGRRVARNTGAILLDESRLGAVADPAGGSWFVESLTDGLAGAAWDWFTEIENGGGAAAALESGLIEKRLAATRDRRRDDIANGRTTIVGVTAFPDPDEIPDRPATPDGVPSGHRYAEEFE</sequence>
<dbReference type="CDD" id="cd03677">
    <property type="entry name" value="MM_CoA_mutase_beta"/>
    <property type="match status" value="1"/>
</dbReference>
<dbReference type="Gene3D" id="3.20.20.240">
    <property type="entry name" value="Methylmalonyl-CoA mutase"/>
    <property type="match status" value="1"/>
</dbReference>
<accession>A0ABV8J0H3</accession>
<dbReference type="InterPro" id="IPR016176">
    <property type="entry name" value="Cbl-dep_enz_cat"/>
</dbReference>
<dbReference type="InterPro" id="IPR006099">
    <property type="entry name" value="MeMalonylCoA_mutase_a/b_cat"/>
</dbReference>
<dbReference type="Proteomes" id="UP001595867">
    <property type="component" value="Unassembled WGS sequence"/>
</dbReference>
<evidence type="ECO:0000313" key="5">
    <source>
        <dbReference type="Proteomes" id="UP001595867"/>
    </source>
</evidence>
<reference evidence="5" key="1">
    <citation type="journal article" date="2019" name="Int. J. Syst. Evol. Microbiol.">
        <title>The Global Catalogue of Microorganisms (GCM) 10K type strain sequencing project: providing services to taxonomists for standard genome sequencing and annotation.</title>
        <authorList>
            <consortium name="The Broad Institute Genomics Platform"/>
            <consortium name="The Broad Institute Genome Sequencing Center for Infectious Disease"/>
            <person name="Wu L."/>
            <person name="Ma J."/>
        </authorList>
    </citation>
    <scope>NUCLEOTIDE SEQUENCE [LARGE SCALE GENOMIC DNA]</scope>
    <source>
        <strain evidence="5">TBRC 5832</strain>
    </source>
</reference>